<organism evidence="2 3">
    <name type="scientific">Mycena albidolilacea</name>
    <dbReference type="NCBI Taxonomy" id="1033008"/>
    <lineage>
        <taxon>Eukaryota</taxon>
        <taxon>Fungi</taxon>
        <taxon>Dikarya</taxon>
        <taxon>Basidiomycota</taxon>
        <taxon>Agaricomycotina</taxon>
        <taxon>Agaricomycetes</taxon>
        <taxon>Agaricomycetidae</taxon>
        <taxon>Agaricales</taxon>
        <taxon>Marasmiineae</taxon>
        <taxon>Mycenaceae</taxon>
        <taxon>Mycena</taxon>
    </lineage>
</organism>
<reference evidence="2" key="1">
    <citation type="submission" date="2023-03" db="EMBL/GenBank/DDBJ databases">
        <title>Massive genome expansion in bonnet fungi (Mycena s.s.) driven by repeated elements and novel gene families across ecological guilds.</title>
        <authorList>
            <consortium name="Lawrence Berkeley National Laboratory"/>
            <person name="Harder C.B."/>
            <person name="Miyauchi S."/>
            <person name="Viragh M."/>
            <person name="Kuo A."/>
            <person name="Thoen E."/>
            <person name="Andreopoulos B."/>
            <person name="Lu D."/>
            <person name="Skrede I."/>
            <person name="Drula E."/>
            <person name="Henrissat B."/>
            <person name="Morin E."/>
            <person name="Kohler A."/>
            <person name="Barry K."/>
            <person name="LaButti K."/>
            <person name="Morin E."/>
            <person name="Salamov A."/>
            <person name="Lipzen A."/>
            <person name="Mereny Z."/>
            <person name="Hegedus B."/>
            <person name="Baldrian P."/>
            <person name="Stursova M."/>
            <person name="Weitz H."/>
            <person name="Taylor A."/>
            <person name="Grigoriev I.V."/>
            <person name="Nagy L.G."/>
            <person name="Martin F."/>
            <person name="Kauserud H."/>
        </authorList>
    </citation>
    <scope>NUCLEOTIDE SEQUENCE</scope>
    <source>
        <strain evidence="2">CBHHK002</strain>
    </source>
</reference>
<accession>A0AAD7EV13</accession>
<proteinExistence type="predicted"/>
<feature type="region of interest" description="Disordered" evidence="1">
    <location>
        <begin position="27"/>
        <end position="81"/>
    </location>
</feature>
<dbReference type="Proteomes" id="UP001218218">
    <property type="component" value="Unassembled WGS sequence"/>
</dbReference>
<evidence type="ECO:0000256" key="1">
    <source>
        <dbReference type="SAM" id="MobiDB-lite"/>
    </source>
</evidence>
<comment type="caution">
    <text evidence="2">The sequence shown here is derived from an EMBL/GenBank/DDBJ whole genome shotgun (WGS) entry which is preliminary data.</text>
</comment>
<name>A0AAD7EV13_9AGAR</name>
<evidence type="ECO:0000313" key="3">
    <source>
        <dbReference type="Proteomes" id="UP001218218"/>
    </source>
</evidence>
<gene>
    <name evidence="2" type="ORF">DFH08DRAFT_958878</name>
</gene>
<sequence length="348" mass="37178">MEYNGYRQGEYIFPAPQYGVVPPAPYMPPEGSYGHPLAFQPTEPSITVPEAAVTSPRKRTGSDSASLPPAKRGRGRPRGSKKKATLMLLAVSLLPLSSAALPHDTDIREVPLEDLREVDQARLLLGEYLHTRRPVLIHDLPLPTTNPALRGAIPCRPLAPRPAPTTRPASRASAPLHPCTRPPPALSLNSSPTRPSAAHSRSDDEPSPTVLVSGRGETKRNEAGNSEGAEATAVTSPLHPLPEVVETHCNRGDEAVWCKGKGDAVVYTRDGGEGAKHSHSRLPSRSHRARPRSHPRLSPPVSPPSYPDACPPRPSQSGFSLTTLAHSASFVAFGGRPYSPTCAGSTQF</sequence>
<feature type="compositionally biased region" description="Low complexity" evidence="1">
    <location>
        <begin position="166"/>
        <end position="175"/>
    </location>
</feature>
<keyword evidence="3" id="KW-1185">Reference proteome</keyword>
<feature type="region of interest" description="Disordered" evidence="1">
    <location>
        <begin position="153"/>
        <end position="239"/>
    </location>
</feature>
<feature type="region of interest" description="Disordered" evidence="1">
    <location>
        <begin position="269"/>
        <end position="318"/>
    </location>
</feature>
<dbReference type="EMBL" id="JARIHO010000015">
    <property type="protein sequence ID" value="KAJ7349948.1"/>
    <property type="molecule type" value="Genomic_DNA"/>
</dbReference>
<feature type="compositionally biased region" description="Basic residues" evidence="1">
    <location>
        <begin position="277"/>
        <end position="295"/>
    </location>
</feature>
<feature type="compositionally biased region" description="Basic residues" evidence="1">
    <location>
        <begin position="71"/>
        <end position="81"/>
    </location>
</feature>
<dbReference type="AlphaFoldDB" id="A0AAD7EV13"/>
<evidence type="ECO:0000313" key="2">
    <source>
        <dbReference type="EMBL" id="KAJ7349948.1"/>
    </source>
</evidence>
<protein>
    <submittedName>
        <fullName evidence="2">Uncharacterized protein</fullName>
    </submittedName>
</protein>
<feature type="compositionally biased region" description="Pro residues" evidence="1">
    <location>
        <begin position="297"/>
        <end position="314"/>
    </location>
</feature>